<gene>
    <name evidence="10" type="ORF">PENSTE_c013G02359</name>
</gene>
<feature type="transmembrane region" description="Helical" evidence="8">
    <location>
        <begin position="186"/>
        <end position="208"/>
    </location>
</feature>
<comment type="caution">
    <text evidence="10">The sequence shown here is derived from an EMBL/GenBank/DDBJ whole genome shotgun (WGS) entry which is preliminary data.</text>
</comment>
<dbReference type="InterPro" id="IPR050360">
    <property type="entry name" value="MFS_Sugar_Transporters"/>
</dbReference>
<keyword evidence="3 7" id="KW-0813">Transport</keyword>
<protein>
    <recommendedName>
        <fullName evidence="9">Major facilitator superfamily (MFS) profile domain-containing protein</fullName>
    </recommendedName>
</protein>
<feature type="transmembrane region" description="Helical" evidence="8">
    <location>
        <begin position="122"/>
        <end position="143"/>
    </location>
</feature>
<accession>A0A1V6T2V9</accession>
<feature type="transmembrane region" description="Helical" evidence="8">
    <location>
        <begin position="274"/>
        <end position="294"/>
    </location>
</feature>
<dbReference type="NCBIfam" id="TIGR00879">
    <property type="entry name" value="SP"/>
    <property type="match status" value="1"/>
</dbReference>
<evidence type="ECO:0000256" key="7">
    <source>
        <dbReference type="RuleBase" id="RU003346"/>
    </source>
</evidence>
<feature type="transmembrane region" description="Helical" evidence="8">
    <location>
        <begin position="441"/>
        <end position="459"/>
    </location>
</feature>
<dbReference type="InterPro" id="IPR003663">
    <property type="entry name" value="Sugar/inositol_transpt"/>
</dbReference>
<keyword evidence="4 8" id="KW-0812">Transmembrane</keyword>
<evidence type="ECO:0000256" key="8">
    <source>
        <dbReference type="SAM" id="Phobius"/>
    </source>
</evidence>
<dbReference type="Gene3D" id="1.20.1250.20">
    <property type="entry name" value="MFS general substrate transporter like domains"/>
    <property type="match status" value="1"/>
</dbReference>
<organism evidence="10 11">
    <name type="scientific">Penicillium steckii</name>
    <dbReference type="NCBI Taxonomy" id="303698"/>
    <lineage>
        <taxon>Eukaryota</taxon>
        <taxon>Fungi</taxon>
        <taxon>Dikarya</taxon>
        <taxon>Ascomycota</taxon>
        <taxon>Pezizomycotina</taxon>
        <taxon>Eurotiomycetes</taxon>
        <taxon>Eurotiomycetidae</taxon>
        <taxon>Eurotiales</taxon>
        <taxon>Aspergillaceae</taxon>
        <taxon>Penicillium</taxon>
    </lineage>
</organism>
<comment type="subcellular location">
    <subcellularLocation>
        <location evidence="1">Membrane</location>
        <topology evidence="1">Multi-pass membrane protein</topology>
    </subcellularLocation>
</comment>
<dbReference type="EMBL" id="MLKD01000013">
    <property type="protein sequence ID" value="OQE20471.1"/>
    <property type="molecule type" value="Genomic_DNA"/>
</dbReference>
<keyword evidence="11" id="KW-1185">Reference proteome</keyword>
<evidence type="ECO:0000313" key="11">
    <source>
        <dbReference type="Proteomes" id="UP000191285"/>
    </source>
</evidence>
<dbReference type="SUPFAM" id="SSF103473">
    <property type="entry name" value="MFS general substrate transporter"/>
    <property type="match status" value="1"/>
</dbReference>
<evidence type="ECO:0000256" key="4">
    <source>
        <dbReference type="ARBA" id="ARBA00022692"/>
    </source>
</evidence>
<dbReference type="FunFam" id="1.20.1250.20:FF:000078">
    <property type="entry name" value="MFS maltose transporter, putative"/>
    <property type="match status" value="1"/>
</dbReference>
<dbReference type="InterPro" id="IPR005828">
    <property type="entry name" value="MFS_sugar_transport-like"/>
</dbReference>
<dbReference type="Pfam" id="PF00083">
    <property type="entry name" value="Sugar_tr"/>
    <property type="match status" value="1"/>
</dbReference>
<dbReference type="PANTHER" id="PTHR48022">
    <property type="entry name" value="PLASTIDIC GLUCOSE TRANSPORTER 4"/>
    <property type="match status" value="1"/>
</dbReference>
<feature type="transmembrane region" description="Helical" evidence="8">
    <location>
        <begin position="314"/>
        <end position="331"/>
    </location>
</feature>
<dbReference type="InterPro" id="IPR036259">
    <property type="entry name" value="MFS_trans_sf"/>
</dbReference>
<dbReference type="GO" id="GO:0005351">
    <property type="term" value="F:carbohydrate:proton symporter activity"/>
    <property type="evidence" value="ECO:0007669"/>
    <property type="project" value="TreeGrafter"/>
</dbReference>
<evidence type="ECO:0000256" key="5">
    <source>
        <dbReference type="ARBA" id="ARBA00022989"/>
    </source>
</evidence>
<dbReference type="PROSITE" id="PS00217">
    <property type="entry name" value="SUGAR_TRANSPORT_2"/>
    <property type="match status" value="1"/>
</dbReference>
<evidence type="ECO:0000256" key="3">
    <source>
        <dbReference type="ARBA" id="ARBA00022448"/>
    </source>
</evidence>
<dbReference type="Proteomes" id="UP000191285">
    <property type="component" value="Unassembled WGS sequence"/>
</dbReference>
<evidence type="ECO:0000256" key="1">
    <source>
        <dbReference type="ARBA" id="ARBA00004141"/>
    </source>
</evidence>
<keyword evidence="5 8" id="KW-1133">Transmembrane helix</keyword>
<feature type="transmembrane region" description="Helical" evidence="8">
    <location>
        <begin position="404"/>
        <end position="429"/>
    </location>
</feature>
<keyword evidence="6 8" id="KW-0472">Membrane</keyword>
<name>A0A1V6T2V9_9EURO</name>
<proteinExistence type="inferred from homology"/>
<dbReference type="PANTHER" id="PTHR48022:SF10">
    <property type="entry name" value="MAJOR FACILITATOR SUPERFAMILY (MFS) PROFILE DOMAIN-CONTAINING PROTEIN"/>
    <property type="match status" value="1"/>
</dbReference>
<dbReference type="PROSITE" id="PS50850">
    <property type="entry name" value="MFS"/>
    <property type="match status" value="1"/>
</dbReference>
<dbReference type="AlphaFoldDB" id="A0A1V6T2V9"/>
<dbReference type="OrthoDB" id="6612291at2759"/>
<sequence length="527" mass="58295">MGDNQEKSGLRLHWKSLMACSLITMSPFQYGVDFTMIGGFQAMVGFLKVFGQPAPNTALGWNISHERQQLISSLMTLGAFVASCSAGPTATYIGRKTSLWVSVILIYVANIVMMTTDNIAGLYAGRLVIGLGNGFLMTFSQLYIQECSPARYRGLMLGAFQFWTSFGSLLGAIIDNFTAKIDGKNSYIIPLGLIFIIPAFLCAGMLFIPESPRWLLQQKRTEDARKALTWLRPDEETVEKEMEDIENAIKLERDLASGVSVWDMFANPIDRRRTILSVAAVSTQAASGSMYMIAYKTYFFEMANVGNAFENSCIVTAIGVVAIMINMTLITRIGKRKLFLAGGLLVCGFSQLIIAVVYTVHPGTSATGKSIVGLSIIFNFAYNGMISTYAWVSGGELPSQRLRSYTFGLAAAIGFLGAWLCTFTAPYFINPDSLNWGPRYGYIWFPSCLVAAAFIYFFLPEVKGRTLEEIDEMFEQRLPARKFETYKCVGPAALEATLKTGKIDEKVYRRHSSESQKATSENVEEKS</sequence>
<feature type="transmembrane region" description="Helical" evidence="8">
    <location>
        <begin position="155"/>
        <end position="174"/>
    </location>
</feature>
<feature type="transmembrane region" description="Helical" evidence="8">
    <location>
        <begin position="338"/>
        <end position="359"/>
    </location>
</feature>
<dbReference type="InterPro" id="IPR020846">
    <property type="entry name" value="MFS_dom"/>
</dbReference>
<reference evidence="11" key="1">
    <citation type="journal article" date="2017" name="Nat. Microbiol.">
        <title>Global analysis of biosynthetic gene clusters reveals vast potential of secondary metabolite production in Penicillium species.</title>
        <authorList>
            <person name="Nielsen J.C."/>
            <person name="Grijseels S."/>
            <person name="Prigent S."/>
            <person name="Ji B."/>
            <person name="Dainat J."/>
            <person name="Nielsen K.F."/>
            <person name="Frisvad J.C."/>
            <person name="Workman M."/>
            <person name="Nielsen J."/>
        </authorList>
    </citation>
    <scope>NUCLEOTIDE SEQUENCE [LARGE SCALE GENOMIC DNA]</scope>
    <source>
        <strain evidence="11">IBT 24891</strain>
    </source>
</reference>
<evidence type="ECO:0000256" key="6">
    <source>
        <dbReference type="ARBA" id="ARBA00023136"/>
    </source>
</evidence>
<evidence type="ECO:0000259" key="9">
    <source>
        <dbReference type="PROSITE" id="PS50850"/>
    </source>
</evidence>
<dbReference type="GO" id="GO:0016020">
    <property type="term" value="C:membrane"/>
    <property type="evidence" value="ECO:0007669"/>
    <property type="project" value="UniProtKB-SubCell"/>
</dbReference>
<comment type="similarity">
    <text evidence="2 7">Belongs to the major facilitator superfamily. Sugar transporter (TC 2.A.1.1) family.</text>
</comment>
<feature type="transmembrane region" description="Helical" evidence="8">
    <location>
        <begin position="371"/>
        <end position="392"/>
    </location>
</feature>
<evidence type="ECO:0000256" key="2">
    <source>
        <dbReference type="ARBA" id="ARBA00010992"/>
    </source>
</evidence>
<feature type="domain" description="Major facilitator superfamily (MFS) profile" evidence="9">
    <location>
        <begin position="19"/>
        <end position="463"/>
    </location>
</feature>
<evidence type="ECO:0000313" key="10">
    <source>
        <dbReference type="EMBL" id="OQE20471.1"/>
    </source>
</evidence>
<dbReference type="InterPro" id="IPR005829">
    <property type="entry name" value="Sugar_transporter_CS"/>
</dbReference>
<feature type="transmembrane region" description="Helical" evidence="8">
    <location>
        <begin position="99"/>
        <end position="116"/>
    </location>
</feature>